<organism evidence="1 2">
    <name type="scientific">Planctomicrobium piriforme</name>
    <dbReference type="NCBI Taxonomy" id="1576369"/>
    <lineage>
        <taxon>Bacteria</taxon>
        <taxon>Pseudomonadati</taxon>
        <taxon>Planctomycetota</taxon>
        <taxon>Planctomycetia</taxon>
        <taxon>Planctomycetales</taxon>
        <taxon>Planctomycetaceae</taxon>
        <taxon>Planctomicrobium</taxon>
    </lineage>
</organism>
<evidence type="ECO:0000313" key="2">
    <source>
        <dbReference type="Proteomes" id="UP000199518"/>
    </source>
</evidence>
<accession>A0A1I3B725</accession>
<dbReference type="AlphaFoldDB" id="A0A1I3B725"/>
<dbReference type="EMBL" id="FOQD01000001">
    <property type="protein sequence ID" value="SFH58097.1"/>
    <property type="molecule type" value="Genomic_DNA"/>
</dbReference>
<proteinExistence type="predicted"/>
<gene>
    <name evidence="1" type="ORF">SAMN05421753_101277</name>
</gene>
<dbReference type="OrthoDB" id="265546at2"/>
<protein>
    <submittedName>
        <fullName evidence="1">Uncharacterized protein</fullName>
    </submittedName>
</protein>
<dbReference type="Proteomes" id="UP000199518">
    <property type="component" value="Unassembled WGS sequence"/>
</dbReference>
<sequence length="242" mass="26846">MLRIPEFGMLIDCSDDCGLAQQNGVTLYGPLHGKFGVGIATPQPGDDPQGNLADQYALMAALGPVGEHGATFLNRRDPQVPFIGAIQNPHTSQLYLLVPFNHARLDETQLRQAIGKLVQCISFISPAMSQWQQRLSGRMFTAAEAYQRQLASSDGYSLQEDMTFHANGMYEKRISGHVSVSGGGLSLGRVRDEREQGRWDIVEVNGQPTLRLEDEQCQRHHWSLQVTADAVLLDGRRFVRTK</sequence>
<keyword evidence="2" id="KW-1185">Reference proteome</keyword>
<dbReference type="STRING" id="1576369.SAMN05421753_101277"/>
<dbReference type="RefSeq" id="WP_092047219.1">
    <property type="nucleotide sequence ID" value="NZ_FOQD01000001.1"/>
</dbReference>
<reference evidence="2" key="1">
    <citation type="submission" date="2016-10" db="EMBL/GenBank/DDBJ databases">
        <authorList>
            <person name="Varghese N."/>
            <person name="Submissions S."/>
        </authorList>
    </citation>
    <scope>NUCLEOTIDE SEQUENCE [LARGE SCALE GENOMIC DNA]</scope>
    <source>
        <strain evidence="2">DSM 26348</strain>
    </source>
</reference>
<evidence type="ECO:0000313" key="1">
    <source>
        <dbReference type="EMBL" id="SFH58097.1"/>
    </source>
</evidence>
<name>A0A1I3B725_9PLAN</name>